<name>A0A7W5FTV4_9BURK</name>
<proteinExistence type="predicted"/>
<dbReference type="EMBL" id="JACHXD010000005">
    <property type="protein sequence ID" value="MBB3119164.1"/>
    <property type="molecule type" value="Genomic_DNA"/>
</dbReference>
<comment type="caution">
    <text evidence="2">The sequence shown here is derived from an EMBL/GenBank/DDBJ whole genome shotgun (WGS) entry which is preliminary data.</text>
</comment>
<protein>
    <submittedName>
        <fullName evidence="2">Uncharacterized protein</fullName>
    </submittedName>
</protein>
<accession>A0A7W5FTV4</accession>
<reference evidence="2 3" key="1">
    <citation type="submission" date="2020-08" db="EMBL/GenBank/DDBJ databases">
        <title>Genomic Encyclopedia of Type Strains, Phase III (KMG-III): the genomes of soil and plant-associated and newly described type strains.</title>
        <authorList>
            <person name="Whitman W."/>
        </authorList>
    </citation>
    <scope>NUCLEOTIDE SEQUENCE [LARGE SCALE GENOMIC DNA]</scope>
    <source>
        <strain evidence="2 3">CECT 8897</strain>
    </source>
</reference>
<keyword evidence="1" id="KW-0732">Signal</keyword>
<dbReference type="Proteomes" id="UP000541535">
    <property type="component" value="Unassembled WGS sequence"/>
</dbReference>
<evidence type="ECO:0000256" key="1">
    <source>
        <dbReference type="SAM" id="SignalP"/>
    </source>
</evidence>
<dbReference type="AlphaFoldDB" id="A0A7W5FTV4"/>
<sequence>MLKKIAFIFALGLSASYAMAAGFCEPQCAEKLAFCNAHGKPPSLCSGEYSMCMYRCSLGS</sequence>
<evidence type="ECO:0000313" key="2">
    <source>
        <dbReference type="EMBL" id="MBB3119164.1"/>
    </source>
</evidence>
<feature type="chain" id="PRO_5031251706" evidence="1">
    <location>
        <begin position="21"/>
        <end position="60"/>
    </location>
</feature>
<feature type="signal peptide" evidence="1">
    <location>
        <begin position="1"/>
        <end position="20"/>
    </location>
</feature>
<evidence type="ECO:0000313" key="3">
    <source>
        <dbReference type="Proteomes" id="UP000541535"/>
    </source>
</evidence>
<gene>
    <name evidence="2" type="ORF">FHS03_002215</name>
</gene>
<keyword evidence="3" id="KW-1185">Reference proteome</keyword>
<organism evidence="2 3">
    <name type="scientific">Pseudoduganella violacea</name>
    <dbReference type="NCBI Taxonomy" id="1715466"/>
    <lineage>
        <taxon>Bacteria</taxon>
        <taxon>Pseudomonadati</taxon>
        <taxon>Pseudomonadota</taxon>
        <taxon>Betaproteobacteria</taxon>
        <taxon>Burkholderiales</taxon>
        <taxon>Oxalobacteraceae</taxon>
        <taxon>Telluria group</taxon>
        <taxon>Pseudoduganella</taxon>
    </lineage>
</organism>